<comment type="caution">
    <text evidence="1">The sequence shown here is derived from an EMBL/GenBank/DDBJ whole genome shotgun (WGS) entry which is preliminary data.</text>
</comment>
<organism evidence="1 2">
    <name type="scientific">Candidatus Harrisonbacteria bacterium CG10_big_fil_rev_8_21_14_0_10_38_8</name>
    <dbReference type="NCBI Taxonomy" id="1974582"/>
    <lineage>
        <taxon>Bacteria</taxon>
        <taxon>Candidatus Harrisoniibacteriota</taxon>
    </lineage>
</organism>
<name>A0A2M6WJW6_9BACT</name>
<dbReference type="EMBL" id="PFAY01000015">
    <property type="protein sequence ID" value="PIT93053.1"/>
    <property type="molecule type" value="Genomic_DNA"/>
</dbReference>
<evidence type="ECO:0000313" key="2">
    <source>
        <dbReference type="Proteomes" id="UP000229112"/>
    </source>
</evidence>
<dbReference type="Proteomes" id="UP000229112">
    <property type="component" value="Unassembled WGS sequence"/>
</dbReference>
<sequence>MKYTGSLIRESLHDESFLNFVDNVKETKVNWEFGDGKKEEVTKIEFELGDDFVLAVVDAVSSNLKPSGFYSIVKSDFQLYVIFPNKFFAYYPKEEDVRKKAFDYAKSLNISEKEIIF</sequence>
<reference evidence="2" key="1">
    <citation type="submission" date="2017-09" db="EMBL/GenBank/DDBJ databases">
        <title>Depth-based differentiation of microbial function through sediment-hosted aquifers and enrichment of novel symbionts in the deep terrestrial subsurface.</title>
        <authorList>
            <person name="Probst A.J."/>
            <person name="Ladd B."/>
            <person name="Jarett J.K."/>
            <person name="Geller-Mcgrath D.E."/>
            <person name="Sieber C.M.K."/>
            <person name="Emerson J.B."/>
            <person name="Anantharaman K."/>
            <person name="Thomas B.C."/>
            <person name="Malmstrom R."/>
            <person name="Stieglmeier M."/>
            <person name="Klingl A."/>
            <person name="Woyke T."/>
            <person name="Ryan C.M."/>
            <person name="Banfield J.F."/>
        </authorList>
    </citation>
    <scope>NUCLEOTIDE SEQUENCE [LARGE SCALE GENOMIC DNA]</scope>
</reference>
<evidence type="ECO:0000313" key="1">
    <source>
        <dbReference type="EMBL" id="PIT93053.1"/>
    </source>
</evidence>
<protein>
    <submittedName>
        <fullName evidence="1">Uncharacterized protein</fullName>
    </submittedName>
</protein>
<accession>A0A2M6WJW6</accession>
<gene>
    <name evidence="1" type="ORF">COU06_01970</name>
</gene>
<dbReference type="AlphaFoldDB" id="A0A2M6WJW6"/>
<proteinExistence type="predicted"/>